<gene>
    <name evidence="6" type="ORF">NITHO_3320004</name>
</gene>
<dbReference type="InterPro" id="IPR001173">
    <property type="entry name" value="Glyco_trans_2-like"/>
</dbReference>
<organism evidence="6 7">
    <name type="scientific">Nitrolancea hollandica Lb</name>
    <dbReference type="NCBI Taxonomy" id="1129897"/>
    <lineage>
        <taxon>Bacteria</taxon>
        <taxon>Pseudomonadati</taxon>
        <taxon>Thermomicrobiota</taxon>
        <taxon>Thermomicrobia</taxon>
        <taxon>Sphaerobacterales</taxon>
        <taxon>Sphaerobacterineae</taxon>
        <taxon>Sphaerobacteraceae</taxon>
        <taxon>Nitrolancea</taxon>
    </lineage>
</organism>
<dbReference type="RefSeq" id="WP_008478430.1">
    <property type="nucleotide sequence ID" value="NZ_CAGS01000260.1"/>
</dbReference>
<evidence type="ECO:0000259" key="5">
    <source>
        <dbReference type="Pfam" id="PF00535"/>
    </source>
</evidence>
<feature type="region of interest" description="Disordered" evidence="4">
    <location>
        <begin position="278"/>
        <end position="324"/>
    </location>
</feature>
<evidence type="ECO:0000256" key="2">
    <source>
        <dbReference type="ARBA" id="ARBA00022676"/>
    </source>
</evidence>
<dbReference type="GO" id="GO:0016757">
    <property type="term" value="F:glycosyltransferase activity"/>
    <property type="evidence" value="ECO:0007669"/>
    <property type="project" value="UniProtKB-KW"/>
</dbReference>
<dbReference type="SUPFAM" id="SSF53448">
    <property type="entry name" value="Nucleotide-diphospho-sugar transferases"/>
    <property type="match status" value="1"/>
</dbReference>
<comment type="similarity">
    <text evidence="1">Belongs to the glycosyltransferase 2 family.</text>
</comment>
<dbReference type="CDD" id="cd00761">
    <property type="entry name" value="Glyco_tranf_GTA_type"/>
    <property type="match status" value="1"/>
</dbReference>
<protein>
    <submittedName>
        <fullName evidence="6">Glycosyl transferase family 2</fullName>
    </submittedName>
</protein>
<proteinExistence type="inferred from homology"/>
<name>I4EI24_9BACT</name>
<dbReference type="Pfam" id="PF00535">
    <property type="entry name" value="Glycos_transf_2"/>
    <property type="match status" value="1"/>
</dbReference>
<dbReference type="Proteomes" id="UP000004221">
    <property type="component" value="Unassembled WGS sequence"/>
</dbReference>
<comment type="caution">
    <text evidence="6">The sequence shown here is derived from an EMBL/GenBank/DDBJ whole genome shotgun (WGS) entry which is preliminary data.</text>
</comment>
<dbReference type="AlphaFoldDB" id="I4EI24"/>
<feature type="domain" description="Glycosyltransferase 2-like" evidence="5">
    <location>
        <begin position="6"/>
        <end position="124"/>
    </location>
</feature>
<accession>I4EI24</accession>
<evidence type="ECO:0000313" key="6">
    <source>
        <dbReference type="EMBL" id="CCF84336.1"/>
    </source>
</evidence>
<dbReference type="PANTHER" id="PTHR43179:SF12">
    <property type="entry name" value="GALACTOFURANOSYLTRANSFERASE GLFT2"/>
    <property type="match status" value="1"/>
</dbReference>
<sequence length="324" mass="36240">MALIDVLIPTYRRKTGLAVVLTSLLGQTFTAFDVIVSDQTEPEDAYLDSIEIQTLVRALEWHGHRVTLHRHLPRRGMAEQRQFLLEQSRAPYVHYLDDDVLLDPPVIERMLGVLQAEGCGFVGCPATGLGYLQDVRPDQQGIELWDGPVCPEPFAPDSIPWDRHKVNNAANPLHLEQRFAADGRVVRYKVAWVGGANVLYDRAKLLRVGGFSFWRRLPPEHAGEEVVVQFLLVRAYGGCGILPSGTYHLGLPTQVADRRRNAVELFADLIQECDHHQPTVMGEGSRAQQAAPRTRSDRDIRGESRPDDPINDPDHHESGSASEL</sequence>
<keyword evidence="7" id="KW-1185">Reference proteome</keyword>
<evidence type="ECO:0000256" key="1">
    <source>
        <dbReference type="ARBA" id="ARBA00006739"/>
    </source>
</evidence>
<dbReference type="Gene3D" id="3.90.550.10">
    <property type="entry name" value="Spore Coat Polysaccharide Biosynthesis Protein SpsA, Chain A"/>
    <property type="match status" value="1"/>
</dbReference>
<dbReference type="EMBL" id="CAGS01000260">
    <property type="protein sequence ID" value="CCF84336.1"/>
    <property type="molecule type" value="Genomic_DNA"/>
</dbReference>
<keyword evidence="3 6" id="KW-0808">Transferase</keyword>
<dbReference type="PANTHER" id="PTHR43179">
    <property type="entry name" value="RHAMNOSYLTRANSFERASE WBBL"/>
    <property type="match status" value="1"/>
</dbReference>
<dbReference type="InterPro" id="IPR029044">
    <property type="entry name" value="Nucleotide-diphossugar_trans"/>
</dbReference>
<keyword evidence="2" id="KW-0328">Glycosyltransferase</keyword>
<evidence type="ECO:0000256" key="4">
    <source>
        <dbReference type="SAM" id="MobiDB-lite"/>
    </source>
</evidence>
<dbReference type="OrthoDB" id="9787979at2"/>
<feature type="compositionally biased region" description="Basic and acidic residues" evidence="4">
    <location>
        <begin position="294"/>
        <end position="318"/>
    </location>
</feature>
<evidence type="ECO:0000256" key="3">
    <source>
        <dbReference type="ARBA" id="ARBA00022679"/>
    </source>
</evidence>
<evidence type="ECO:0000313" key="7">
    <source>
        <dbReference type="Proteomes" id="UP000004221"/>
    </source>
</evidence>
<reference evidence="6 7" key="1">
    <citation type="journal article" date="2012" name="ISME J.">
        <title>Nitrification expanded: discovery, physiology and genomics of a nitrite-oxidizing bacterium from the phylum Chloroflexi.</title>
        <authorList>
            <person name="Sorokin D.Y."/>
            <person name="Lucker S."/>
            <person name="Vejmelkova D."/>
            <person name="Kostrikina N.A."/>
            <person name="Kleerebezem R."/>
            <person name="Rijpstra W.I."/>
            <person name="Damste J.S."/>
            <person name="Le Paslier D."/>
            <person name="Muyzer G."/>
            <person name="Wagner M."/>
            <person name="van Loosdrecht M.C."/>
            <person name="Daims H."/>
        </authorList>
    </citation>
    <scope>NUCLEOTIDE SEQUENCE [LARGE SCALE GENOMIC DNA]</scope>
    <source>
        <strain evidence="7">none</strain>
    </source>
</reference>